<evidence type="ECO:0000256" key="1">
    <source>
        <dbReference type="SAM" id="SignalP"/>
    </source>
</evidence>
<dbReference type="Pfam" id="PF06037">
    <property type="entry name" value="DUF922"/>
    <property type="match status" value="1"/>
</dbReference>
<dbReference type="EMBL" id="QLTR01000038">
    <property type="protein sequence ID" value="RAS57071.1"/>
    <property type="molecule type" value="Genomic_DNA"/>
</dbReference>
<gene>
    <name evidence="2" type="ORF">DET48_1386</name>
</gene>
<dbReference type="GO" id="GO:0006508">
    <property type="term" value="P:proteolysis"/>
    <property type="evidence" value="ECO:0007669"/>
    <property type="project" value="UniProtKB-KW"/>
</dbReference>
<organism evidence="2 3">
    <name type="scientific">Vibrio diazotrophicus</name>
    <dbReference type="NCBI Taxonomy" id="685"/>
    <lineage>
        <taxon>Bacteria</taxon>
        <taxon>Pseudomonadati</taxon>
        <taxon>Pseudomonadota</taxon>
        <taxon>Gammaproteobacteria</taxon>
        <taxon>Vibrionales</taxon>
        <taxon>Vibrionaceae</taxon>
        <taxon>Vibrio</taxon>
    </lineage>
</organism>
<keyword evidence="2" id="KW-0645">Protease</keyword>
<dbReference type="InterPro" id="IPR010321">
    <property type="entry name" value="DUF922"/>
</dbReference>
<proteinExistence type="predicted"/>
<feature type="chain" id="PRO_5016313605" evidence="1">
    <location>
        <begin position="20"/>
        <end position="201"/>
    </location>
</feature>
<dbReference type="GO" id="GO:0008233">
    <property type="term" value="F:peptidase activity"/>
    <property type="evidence" value="ECO:0007669"/>
    <property type="project" value="UniProtKB-KW"/>
</dbReference>
<evidence type="ECO:0000313" key="3">
    <source>
        <dbReference type="Proteomes" id="UP000248729"/>
    </source>
</evidence>
<feature type="signal peptide" evidence="1">
    <location>
        <begin position="1"/>
        <end position="19"/>
    </location>
</feature>
<accession>A0A329E0V8</accession>
<keyword evidence="2" id="KW-0378">Hydrolase</keyword>
<protein>
    <submittedName>
        <fullName evidence="2">Putative secreted Zn-dependent protease</fullName>
    </submittedName>
</protein>
<reference evidence="2 3" key="1">
    <citation type="submission" date="2018-06" db="EMBL/GenBank/DDBJ databases">
        <title>Freshwater and sediment microbial communities from various areas in North America, analyzing microbe dynamics in response to fracking.</title>
        <authorList>
            <person name="Lamendella R."/>
        </authorList>
    </citation>
    <scope>NUCLEOTIDE SEQUENCE [LARGE SCALE GENOMIC DNA]</scope>
    <source>
        <strain evidence="2 3">99A</strain>
    </source>
</reference>
<evidence type="ECO:0000313" key="2">
    <source>
        <dbReference type="EMBL" id="RAS57071.1"/>
    </source>
</evidence>
<dbReference type="AlphaFoldDB" id="A0A329E0V8"/>
<dbReference type="Proteomes" id="UP000248729">
    <property type="component" value="Unassembled WGS sequence"/>
</dbReference>
<name>A0A329E0V8_VIBDI</name>
<sequence length="201" mass="23194">MKKSVFLILCLLLSSYAYAGNDLDFPVRIDFQLYKVVGDSTGEIETSFNESKPDFLKTNGFDGYTAWNYDFHTNDDTCEIYDFSLRVTYTLPQIEMSTITPESAEAFRSYTEKLYRHEQVHCALTVKWVRDIFLAFKSGLHGNCAEANHRAIELENELEENNELFDVYTSHGEIELTESLFGEESYLNICEIPFDPISPRI</sequence>
<keyword evidence="1" id="KW-0732">Signal</keyword>
<dbReference type="RefSeq" id="WP_112404663.1">
    <property type="nucleotide sequence ID" value="NZ_QLTR01000038.1"/>
</dbReference>
<comment type="caution">
    <text evidence="2">The sequence shown here is derived from an EMBL/GenBank/DDBJ whole genome shotgun (WGS) entry which is preliminary data.</text>
</comment>